<dbReference type="Proteomes" id="UP001166286">
    <property type="component" value="Unassembled WGS sequence"/>
</dbReference>
<feature type="region of interest" description="Disordered" evidence="2">
    <location>
        <begin position="73"/>
        <end position="99"/>
    </location>
</feature>
<comment type="caution">
    <text evidence="4">The sequence shown here is derived from an EMBL/GenBank/DDBJ whole genome shotgun (WGS) entry which is preliminary data.</text>
</comment>
<evidence type="ECO:0000313" key="5">
    <source>
        <dbReference type="Proteomes" id="UP001166286"/>
    </source>
</evidence>
<feature type="region of interest" description="Disordered" evidence="2">
    <location>
        <begin position="146"/>
        <end position="182"/>
    </location>
</feature>
<evidence type="ECO:0000313" key="4">
    <source>
        <dbReference type="EMBL" id="KAK0506892.1"/>
    </source>
</evidence>
<dbReference type="InterPro" id="IPR046797">
    <property type="entry name" value="PDDEXK_12"/>
</dbReference>
<evidence type="ECO:0000259" key="3">
    <source>
        <dbReference type="Pfam" id="PF20516"/>
    </source>
</evidence>
<feature type="compositionally biased region" description="Low complexity" evidence="2">
    <location>
        <begin position="18"/>
        <end position="36"/>
    </location>
</feature>
<keyword evidence="5" id="KW-1185">Reference proteome</keyword>
<name>A0AA39UX44_9LECA</name>
<feature type="region of interest" description="Disordered" evidence="2">
    <location>
        <begin position="1"/>
        <end position="41"/>
    </location>
</feature>
<organism evidence="4 5">
    <name type="scientific">Cladonia borealis</name>
    <dbReference type="NCBI Taxonomy" id="184061"/>
    <lineage>
        <taxon>Eukaryota</taxon>
        <taxon>Fungi</taxon>
        <taxon>Dikarya</taxon>
        <taxon>Ascomycota</taxon>
        <taxon>Pezizomycotina</taxon>
        <taxon>Lecanoromycetes</taxon>
        <taxon>OSLEUM clade</taxon>
        <taxon>Lecanoromycetidae</taxon>
        <taxon>Lecanorales</taxon>
        <taxon>Lecanorineae</taxon>
        <taxon>Cladoniaceae</taxon>
        <taxon>Cladonia</taxon>
    </lineage>
</organism>
<feature type="domain" description="PD-(D/E)XK nuclease-like" evidence="3">
    <location>
        <begin position="226"/>
        <end position="489"/>
    </location>
</feature>
<keyword evidence="1" id="KW-0175">Coiled coil</keyword>
<dbReference type="AlphaFoldDB" id="A0AA39UX44"/>
<dbReference type="Pfam" id="PF20516">
    <property type="entry name" value="PDDEXK_12"/>
    <property type="match status" value="1"/>
</dbReference>
<reference evidence="4" key="1">
    <citation type="submission" date="2023-03" db="EMBL/GenBank/DDBJ databases">
        <title>Complete genome of Cladonia borealis.</title>
        <authorList>
            <person name="Park H."/>
        </authorList>
    </citation>
    <scope>NUCLEOTIDE SEQUENCE</scope>
    <source>
        <strain evidence="4">ANT050790</strain>
    </source>
</reference>
<accession>A0AA39UX44</accession>
<feature type="compositionally biased region" description="Low complexity" evidence="2">
    <location>
        <begin position="171"/>
        <end position="180"/>
    </location>
</feature>
<evidence type="ECO:0000256" key="1">
    <source>
        <dbReference type="SAM" id="Coils"/>
    </source>
</evidence>
<protein>
    <recommendedName>
        <fullName evidence="3">PD-(D/E)XK nuclease-like domain-containing protein</fullName>
    </recommendedName>
</protein>
<gene>
    <name evidence="4" type="ORF">JMJ35_010592</name>
</gene>
<sequence>MDESNGNIHRKASQGVCDTLLEPTDTSPLSSSSESSVTAHFVPSKATSLKRSFRSESPECVIYEILEEQYREKPWKRSRKNTSEDAPTDWPGRGRSPVKTPVTTVIDQLKRDSQALVQLEQALEAERANLRILMAATSDEIASTAARRRGLANPSLTELIDQTKLPPPSPRSRSQSPSRQILRDLPLATPPVIVSKLGGVDVSEDVMAVLQLLRQGCRENYIPHAFRDRLERHDKWFNAEDRAWDHRTEYNEKDLEMIWGKAKKIHEEADQCEKWNKDENAWSMEVVQRILRCENGAAGSPPFTRLENIQTQAIDKDFLPIWQNNTFTYKKVDYALSFSNTHPDLQPIYQKFQKQAIARHLSQMDDRYTGEIAMLAGVEVKRIGGSGQDAKAQLFLWLAAGIISLRLLRTCGKEGSFATTRLPLVGWTVVGHTWETYIAVERDPCSVSGVVDIIGPITGANGDTGDIEGVLKLIKLVKVVKQYGRDLYWPWLKHELIDVLS</sequence>
<dbReference type="EMBL" id="JAFEKC020000026">
    <property type="protein sequence ID" value="KAK0506892.1"/>
    <property type="molecule type" value="Genomic_DNA"/>
</dbReference>
<evidence type="ECO:0000256" key="2">
    <source>
        <dbReference type="SAM" id="MobiDB-lite"/>
    </source>
</evidence>
<proteinExistence type="predicted"/>
<feature type="coiled-coil region" evidence="1">
    <location>
        <begin position="106"/>
        <end position="140"/>
    </location>
</feature>